<gene>
    <name evidence="2" type="ORF">ALC57_10154</name>
</gene>
<proteinExistence type="predicted"/>
<feature type="transmembrane region" description="Helical" evidence="1">
    <location>
        <begin position="106"/>
        <end position="126"/>
    </location>
</feature>
<keyword evidence="1" id="KW-0472">Membrane</keyword>
<protein>
    <submittedName>
        <fullName evidence="2">Uncharacterized protein</fullName>
    </submittedName>
</protein>
<keyword evidence="3" id="KW-1185">Reference proteome</keyword>
<name>A0A151J4N1_9HYME</name>
<sequence>MTETLERALAPLKLYTEVFVPFVTIPLILISICRFKELKTCLRELAIVDHTLEVLGTPKEYHRLRNWIIRIIIGWIVWVFYELTYNNFFIFFHLNIDINFTSVVNTMYIVILCNYPSYVIALSALISPAILGLVLYMCIHLLCKLFLMTLCVKIFTV</sequence>
<keyword evidence="1" id="KW-0812">Transmembrane</keyword>
<evidence type="ECO:0000313" key="3">
    <source>
        <dbReference type="Proteomes" id="UP000078492"/>
    </source>
</evidence>
<feature type="transmembrane region" description="Helical" evidence="1">
    <location>
        <begin position="12"/>
        <end position="33"/>
    </location>
</feature>
<accession>A0A151J4N1</accession>
<dbReference type="EMBL" id="KQ980126">
    <property type="protein sequence ID" value="KYN17577.1"/>
    <property type="molecule type" value="Genomic_DNA"/>
</dbReference>
<dbReference type="AlphaFoldDB" id="A0A151J4N1"/>
<evidence type="ECO:0000256" key="1">
    <source>
        <dbReference type="SAM" id="Phobius"/>
    </source>
</evidence>
<reference evidence="2 3" key="1">
    <citation type="submission" date="2015-09" db="EMBL/GenBank/DDBJ databases">
        <title>Trachymyrmex cornetzi WGS genome.</title>
        <authorList>
            <person name="Nygaard S."/>
            <person name="Hu H."/>
            <person name="Boomsma J."/>
            <person name="Zhang G."/>
        </authorList>
    </citation>
    <scope>NUCLEOTIDE SEQUENCE [LARGE SCALE GENOMIC DNA]</scope>
    <source>
        <strain evidence="2">Tcor2-1</strain>
        <tissue evidence="2">Whole body</tissue>
    </source>
</reference>
<organism evidence="2 3">
    <name type="scientific">Trachymyrmex cornetzi</name>
    <dbReference type="NCBI Taxonomy" id="471704"/>
    <lineage>
        <taxon>Eukaryota</taxon>
        <taxon>Metazoa</taxon>
        <taxon>Ecdysozoa</taxon>
        <taxon>Arthropoda</taxon>
        <taxon>Hexapoda</taxon>
        <taxon>Insecta</taxon>
        <taxon>Pterygota</taxon>
        <taxon>Neoptera</taxon>
        <taxon>Endopterygota</taxon>
        <taxon>Hymenoptera</taxon>
        <taxon>Apocrita</taxon>
        <taxon>Aculeata</taxon>
        <taxon>Formicoidea</taxon>
        <taxon>Formicidae</taxon>
        <taxon>Myrmicinae</taxon>
        <taxon>Trachymyrmex</taxon>
    </lineage>
</organism>
<evidence type="ECO:0000313" key="2">
    <source>
        <dbReference type="EMBL" id="KYN17577.1"/>
    </source>
</evidence>
<feature type="transmembrane region" description="Helical" evidence="1">
    <location>
        <begin position="133"/>
        <end position="155"/>
    </location>
</feature>
<keyword evidence="1" id="KW-1133">Transmembrane helix</keyword>
<dbReference type="Proteomes" id="UP000078492">
    <property type="component" value="Unassembled WGS sequence"/>
</dbReference>
<feature type="transmembrane region" description="Helical" evidence="1">
    <location>
        <begin position="67"/>
        <end position="94"/>
    </location>
</feature>